<dbReference type="PROSITE" id="PS51257">
    <property type="entry name" value="PROKAR_LIPOPROTEIN"/>
    <property type="match status" value="1"/>
</dbReference>
<dbReference type="AlphaFoldDB" id="A0A2N9H9K6"/>
<organism evidence="1">
    <name type="scientific">Fagus sylvatica</name>
    <name type="common">Beechnut</name>
    <dbReference type="NCBI Taxonomy" id="28930"/>
    <lineage>
        <taxon>Eukaryota</taxon>
        <taxon>Viridiplantae</taxon>
        <taxon>Streptophyta</taxon>
        <taxon>Embryophyta</taxon>
        <taxon>Tracheophyta</taxon>
        <taxon>Spermatophyta</taxon>
        <taxon>Magnoliopsida</taxon>
        <taxon>eudicotyledons</taxon>
        <taxon>Gunneridae</taxon>
        <taxon>Pentapetalae</taxon>
        <taxon>rosids</taxon>
        <taxon>fabids</taxon>
        <taxon>Fagales</taxon>
        <taxon>Fagaceae</taxon>
        <taxon>Fagus</taxon>
    </lineage>
</organism>
<proteinExistence type="predicted"/>
<accession>A0A2N9H9K6</accession>
<dbReference type="EMBL" id="OIVN01003072">
    <property type="protein sequence ID" value="SPD08605.1"/>
    <property type="molecule type" value="Genomic_DNA"/>
</dbReference>
<sequence>MMWRSKDHRSAGLWWSLLSSGGCLGGYGRLLRSFQPLIVAFVSAGDAVDHSTLYSPQSSAAAGAAAADRFVTEFGVDRWVIHRGPLGNLPWTTGQRGGPASFLFLVLDQCYSRPFSLEYFPCLMVNEEDQFFNNALMDLQSVRDDIEEATLCIDTSISRVAELVKECRETTGVVSTIKHIADEVAVESVDNVTADFDDEVAADAAADFVVAADAACDVTADFVDEVAADAACDVTADFVDEVAADAAAN</sequence>
<evidence type="ECO:0000313" key="1">
    <source>
        <dbReference type="EMBL" id="SPD08605.1"/>
    </source>
</evidence>
<reference evidence="1" key="1">
    <citation type="submission" date="2018-02" db="EMBL/GenBank/DDBJ databases">
        <authorList>
            <person name="Cohen D.B."/>
            <person name="Kent A.D."/>
        </authorList>
    </citation>
    <scope>NUCLEOTIDE SEQUENCE</scope>
</reference>
<name>A0A2N9H9K6_FAGSY</name>
<gene>
    <name evidence="1" type="ORF">FSB_LOCUS36487</name>
</gene>
<protein>
    <submittedName>
        <fullName evidence="1">Uncharacterized protein</fullName>
    </submittedName>
</protein>